<protein>
    <submittedName>
        <fullName evidence="3">Uncharacterized protein</fullName>
    </submittedName>
</protein>
<evidence type="ECO:0000313" key="4">
    <source>
        <dbReference type="Proteomes" id="UP000640052"/>
    </source>
</evidence>
<evidence type="ECO:0000313" key="3">
    <source>
        <dbReference type="EMBL" id="GIH23270.1"/>
    </source>
</evidence>
<feature type="transmembrane region" description="Helical" evidence="2">
    <location>
        <begin position="126"/>
        <end position="149"/>
    </location>
</feature>
<gene>
    <name evidence="3" type="ORF">Aph01nite_15800</name>
</gene>
<feature type="region of interest" description="Disordered" evidence="1">
    <location>
        <begin position="474"/>
        <end position="493"/>
    </location>
</feature>
<feature type="transmembrane region" description="Helical" evidence="2">
    <location>
        <begin position="156"/>
        <end position="173"/>
    </location>
</feature>
<keyword evidence="2" id="KW-1133">Transmembrane helix</keyword>
<keyword evidence="4" id="KW-1185">Reference proteome</keyword>
<dbReference type="AlphaFoldDB" id="A0A919UP40"/>
<reference evidence="3" key="1">
    <citation type="submission" date="2021-01" db="EMBL/GenBank/DDBJ databases">
        <title>Whole genome shotgun sequence of Acrocarpospora phusangensis NBRC 108782.</title>
        <authorList>
            <person name="Komaki H."/>
            <person name="Tamura T."/>
        </authorList>
    </citation>
    <scope>NUCLEOTIDE SEQUENCE</scope>
    <source>
        <strain evidence="3">NBRC 108782</strain>
    </source>
</reference>
<dbReference type="EMBL" id="BOOA01000009">
    <property type="protein sequence ID" value="GIH23270.1"/>
    <property type="molecule type" value="Genomic_DNA"/>
</dbReference>
<feature type="transmembrane region" description="Helical" evidence="2">
    <location>
        <begin position="101"/>
        <end position="120"/>
    </location>
</feature>
<keyword evidence="2" id="KW-0472">Membrane</keyword>
<feature type="transmembrane region" description="Helical" evidence="2">
    <location>
        <begin position="444"/>
        <end position="464"/>
    </location>
</feature>
<dbReference type="RefSeq" id="WP_204040083.1">
    <property type="nucleotide sequence ID" value="NZ_BOOA01000009.1"/>
</dbReference>
<feature type="transmembrane region" description="Helical" evidence="2">
    <location>
        <begin position="231"/>
        <end position="249"/>
    </location>
</feature>
<evidence type="ECO:0000256" key="2">
    <source>
        <dbReference type="SAM" id="Phobius"/>
    </source>
</evidence>
<feature type="transmembrane region" description="Helical" evidence="2">
    <location>
        <begin position="381"/>
        <end position="400"/>
    </location>
</feature>
<dbReference type="Proteomes" id="UP000640052">
    <property type="component" value="Unassembled WGS sequence"/>
</dbReference>
<accession>A0A919UP40</accession>
<keyword evidence="2" id="KW-0812">Transmembrane</keyword>
<evidence type="ECO:0000256" key="1">
    <source>
        <dbReference type="SAM" id="MobiDB-lite"/>
    </source>
</evidence>
<feature type="transmembrane region" description="Helical" evidence="2">
    <location>
        <begin position="185"/>
        <end position="210"/>
    </location>
</feature>
<name>A0A919UP40_9ACTN</name>
<comment type="caution">
    <text evidence="3">The sequence shown here is derived from an EMBL/GenBank/DDBJ whole genome shotgun (WGS) entry which is preliminary data.</text>
</comment>
<feature type="transmembrane region" description="Helical" evidence="2">
    <location>
        <begin position="412"/>
        <end position="432"/>
    </location>
</feature>
<proteinExistence type="predicted"/>
<sequence length="493" mass="52838">MKTAVVTGLLWAGVMLARLFTGGPVGVADQGGGQKLLCGFGLANSRPWGVDGADYVFTTWESHPWFGETCEPYRSTQLAMIWLEKSINRLLWLPGDVDTRGLGVICAILVGVIVALLAGLLPGRWWIRAAVASTIGLVYADAAFAGFFVSPHTEPVALLGAGFLLAALLWLGRGVTVLRLSLVTAVALVTIGAQVQTVALVVPVCLALLWRPVRGQRWRRGAWWTALRRTPGIVLSLAVIAMASFHLASQPERQMAAARQALVFGSILYDNPGAAKDLQGLGFDPQAALAISELSDGDGTVISLPPALNAVFNATVTNTAIARFYLSHPAHVIRALGWGLEGIGRLSADHLGSYPPEAGHHPGAREHRIAVYSWLWGTFRAAPALLVILWIVTFAAGRSVTRRRGLRPRRKAVGTVAMLVPVMIVAQFAAVLVSAGRVESTHHLTVVSFLTATCIPLLCLSLWVRLQGVRPRPHWQKAPGMPENRRPLASAGV</sequence>
<organism evidence="3 4">
    <name type="scientific">Acrocarpospora phusangensis</name>
    <dbReference type="NCBI Taxonomy" id="1070424"/>
    <lineage>
        <taxon>Bacteria</taxon>
        <taxon>Bacillati</taxon>
        <taxon>Actinomycetota</taxon>
        <taxon>Actinomycetes</taxon>
        <taxon>Streptosporangiales</taxon>
        <taxon>Streptosporangiaceae</taxon>
        <taxon>Acrocarpospora</taxon>
    </lineage>
</organism>